<evidence type="ECO:0000313" key="3">
    <source>
        <dbReference type="RefSeq" id="XP_016929424.3"/>
    </source>
</evidence>
<feature type="compositionally biased region" description="Basic and acidic residues" evidence="1">
    <location>
        <begin position="156"/>
        <end position="170"/>
    </location>
</feature>
<dbReference type="GeneID" id="108009512"/>
<proteinExistence type="predicted"/>
<keyword evidence="2" id="KW-1185">Reference proteome</keyword>
<dbReference type="AlphaFoldDB" id="A0AB39Z6X7"/>
<feature type="region of interest" description="Disordered" evidence="1">
    <location>
        <begin position="391"/>
        <end position="431"/>
    </location>
</feature>
<organism evidence="2 3">
    <name type="scientific">Drosophila suzukii</name>
    <name type="common">Spotted-wing drosophila fruit fly</name>
    <dbReference type="NCBI Taxonomy" id="28584"/>
    <lineage>
        <taxon>Eukaryota</taxon>
        <taxon>Metazoa</taxon>
        <taxon>Ecdysozoa</taxon>
        <taxon>Arthropoda</taxon>
        <taxon>Hexapoda</taxon>
        <taxon>Insecta</taxon>
        <taxon>Pterygota</taxon>
        <taxon>Neoptera</taxon>
        <taxon>Endopterygota</taxon>
        <taxon>Diptera</taxon>
        <taxon>Brachycera</taxon>
        <taxon>Muscomorpha</taxon>
        <taxon>Ephydroidea</taxon>
        <taxon>Drosophilidae</taxon>
        <taxon>Drosophila</taxon>
        <taxon>Sophophora</taxon>
    </lineage>
</organism>
<evidence type="ECO:0000313" key="2">
    <source>
        <dbReference type="Proteomes" id="UP001652628"/>
    </source>
</evidence>
<accession>A0AB39Z6X7</accession>
<reference evidence="3" key="1">
    <citation type="submission" date="2025-08" db="UniProtKB">
        <authorList>
            <consortium name="RefSeq"/>
        </authorList>
    </citation>
    <scope>IDENTIFICATION</scope>
</reference>
<feature type="region of interest" description="Disordered" evidence="1">
    <location>
        <begin position="45"/>
        <end position="67"/>
    </location>
</feature>
<name>A0AB39Z6X7_DROSZ</name>
<protein>
    <submittedName>
        <fullName evidence="3">Uncharacterized protein</fullName>
    </submittedName>
</protein>
<evidence type="ECO:0000256" key="1">
    <source>
        <dbReference type="SAM" id="MobiDB-lite"/>
    </source>
</evidence>
<dbReference type="Proteomes" id="UP001652628">
    <property type="component" value="Chromosome 2L"/>
</dbReference>
<feature type="region of interest" description="Disordered" evidence="1">
    <location>
        <begin position="79"/>
        <end position="100"/>
    </location>
</feature>
<dbReference type="RefSeq" id="XP_016929424.3">
    <property type="nucleotide sequence ID" value="XM_017073935.4"/>
</dbReference>
<feature type="region of interest" description="Disordered" evidence="1">
    <location>
        <begin position="156"/>
        <end position="183"/>
    </location>
</feature>
<feature type="compositionally biased region" description="Polar residues" evidence="1">
    <location>
        <begin position="87"/>
        <end position="100"/>
    </location>
</feature>
<sequence>MESRVAGKPDTIMIQLVSQQPSSSGQMQAMPISVQAIPLFPGSRMTREPPRRPVAIPPNMRSPAEGLPRMHSRIRPEMCAPPKRKPSQNQFSYSGHRYSSSRINQPPPVCYVLRPEDRMLPIYIPTPTATSSCFNSQRGERMETKCPCCGRSLAPEKEDHMKESPNRRDQGTNTNPNEQPDLGDLKMICETLGRAMVSAAVEAVQKSQPAEALSGCDTDSKDPINIILKIISQLSSLDHMKPNPISEAPRISDDLSFDSKRKASFSQTVRLSTVILPDSSVDDMPTDVIVELPLPPYDDDFPVEYPKTPAPSPELARGSKNSSNIISPQSSRLISLPNEGISIENSKILQISHGLLARQSPPRFSTRKFWTSKQASTLIAANGYRCPCITRRLPTESIPPPVKNKKTSTSKSQKQKLPVEKHSNHPSESTL</sequence>
<gene>
    <name evidence="3" type="primary">LOC108009512</name>
</gene>
<feature type="region of interest" description="Disordered" evidence="1">
    <location>
        <begin position="302"/>
        <end position="327"/>
    </location>
</feature>